<dbReference type="InterPro" id="IPR013424">
    <property type="entry name" value="Ice-binding_C"/>
</dbReference>
<name>A0A3E0TX81_9GAMM</name>
<organism evidence="2 3">
    <name type="scientific">Thalassotalea euphylliae</name>
    <dbReference type="NCBI Taxonomy" id="1655234"/>
    <lineage>
        <taxon>Bacteria</taxon>
        <taxon>Pseudomonadati</taxon>
        <taxon>Pseudomonadota</taxon>
        <taxon>Gammaproteobacteria</taxon>
        <taxon>Alteromonadales</taxon>
        <taxon>Colwelliaceae</taxon>
        <taxon>Thalassotalea</taxon>
    </lineage>
</organism>
<comment type="caution">
    <text evidence="2">The sequence shown here is derived from an EMBL/GenBank/DDBJ whole genome shotgun (WGS) entry which is preliminary data.</text>
</comment>
<reference evidence="2 3" key="1">
    <citation type="submission" date="2018-08" db="EMBL/GenBank/DDBJ databases">
        <title>Thalassotalea euphylliae genome.</title>
        <authorList>
            <person name="Summers S."/>
            <person name="Rice S.A."/>
            <person name="Freckelton M.L."/>
            <person name="Nedved B.T."/>
            <person name="Hadfield M.G."/>
        </authorList>
    </citation>
    <scope>NUCLEOTIDE SEQUENCE [LARGE SCALE GENOMIC DNA]</scope>
    <source>
        <strain evidence="2 3">H1</strain>
    </source>
</reference>
<gene>
    <name evidence="2" type="ORF">DXX93_19365</name>
</gene>
<evidence type="ECO:0000256" key="1">
    <source>
        <dbReference type="SAM" id="SignalP"/>
    </source>
</evidence>
<protein>
    <submittedName>
        <fullName evidence="2">PEP-CTERM sorting domain-containing protein</fullName>
    </submittedName>
</protein>
<evidence type="ECO:0000313" key="2">
    <source>
        <dbReference type="EMBL" id="REL28512.1"/>
    </source>
</evidence>
<dbReference type="Proteomes" id="UP000256478">
    <property type="component" value="Unassembled WGS sequence"/>
</dbReference>
<dbReference type="AlphaFoldDB" id="A0A3E0TX81"/>
<feature type="chain" id="PRO_5017667000" evidence="1">
    <location>
        <begin position="23"/>
        <end position="260"/>
    </location>
</feature>
<evidence type="ECO:0000313" key="3">
    <source>
        <dbReference type="Proteomes" id="UP000256478"/>
    </source>
</evidence>
<feature type="signal peptide" evidence="1">
    <location>
        <begin position="1"/>
        <end position="22"/>
    </location>
</feature>
<sequence length="260" mass="28830">MNKFTKLALPIVFSTIATTANAGLISGTHEFQNGFGQTQQVDLQGLEWLSLDSTFGLARLDIENQVWTDKAGTTWQADDWRYATRQETNTLLNSLSANLRDGWSVSNYQGADWFADNFGMIDYTRDEFNFAQRAWFNYGDTFECSANEGRTCQGLIEVAAEAHVSHVINFGSSYNFVTNRESSSLFDPNQHTGIGFIAEKYGAEFGLQSGAFTSTTNEEHFRVANLLVRNAPVDVPEPAPLSLLAGALVALGIMRKRKAR</sequence>
<proteinExistence type="predicted"/>
<dbReference type="NCBIfam" id="TIGR02595">
    <property type="entry name" value="PEP_CTERM"/>
    <property type="match status" value="1"/>
</dbReference>
<keyword evidence="1" id="KW-0732">Signal</keyword>
<accession>A0A3E0TX81</accession>
<dbReference type="RefSeq" id="WP_116009545.1">
    <property type="nucleotide sequence ID" value="NZ_QUOU01000001.1"/>
</dbReference>
<dbReference type="OrthoDB" id="9769473at2"/>
<dbReference type="EMBL" id="QUOU01000001">
    <property type="protein sequence ID" value="REL28512.1"/>
    <property type="molecule type" value="Genomic_DNA"/>
</dbReference>